<gene>
    <name evidence="2" type="ORF">PCOR1329_LOCUS55951</name>
</gene>
<comment type="caution">
    <text evidence="2">The sequence shown here is derived from an EMBL/GenBank/DDBJ whole genome shotgun (WGS) entry which is preliminary data.</text>
</comment>
<protein>
    <submittedName>
        <fullName evidence="2">Uncharacterized protein</fullName>
    </submittedName>
</protein>
<keyword evidence="3" id="KW-1185">Reference proteome</keyword>
<name>A0ABN9VCL2_9DINO</name>
<feature type="compositionally biased region" description="Low complexity" evidence="1">
    <location>
        <begin position="41"/>
        <end position="59"/>
    </location>
</feature>
<dbReference type="Proteomes" id="UP001189429">
    <property type="component" value="Unassembled WGS sequence"/>
</dbReference>
<feature type="region of interest" description="Disordered" evidence="1">
    <location>
        <begin position="191"/>
        <end position="216"/>
    </location>
</feature>
<feature type="region of interest" description="Disordered" evidence="1">
    <location>
        <begin position="313"/>
        <end position="335"/>
    </location>
</feature>
<reference evidence="2" key="1">
    <citation type="submission" date="2023-10" db="EMBL/GenBank/DDBJ databases">
        <authorList>
            <person name="Chen Y."/>
            <person name="Shah S."/>
            <person name="Dougan E. K."/>
            <person name="Thang M."/>
            <person name="Chan C."/>
        </authorList>
    </citation>
    <scope>NUCLEOTIDE SEQUENCE [LARGE SCALE GENOMIC DNA]</scope>
</reference>
<evidence type="ECO:0000313" key="2">
    <source>
        <dbReference type="EMBL" id="CAK0869684.1"/>
    </source>
</evidence>
<evidence type="ECO:0000256" key="1">
    <source>
        <dbReference type="SAM" id="MobiDB-lite"/>
    </source>
</evidence>
<evidence type="ECO:0000313" key="3">
    <source>
        <dbReference type="Proteomes" id="UP001189429"/>
    </source>
</evidence>
<feature type="compositionally biased region" description="Low complexity" evidence="1">
    <location>
        <begin position="317"/>
        <end position="332"/>
    </location>
</feature>
<feature type="compositionally biased region" description="Low complexity" evidence="1">
    <location>
        <begin position="196"/>
        <end position="216"/>
    </location>
</feature>
<proteinExistence type="predicted"/>
<dbReference type="EMBL" id="CAUYUJ010016872">
    <property type="protein sequence ID" value="CAK0869684.1"/>
    <property type="molecule type" value="Genomic_DNA"/>
</dbReference>
<feature type="region of interest" description="Disordered" evidence="1">
    <location>
        <begin position="369"/>
        <end position="391"/>
    </location>
</feature>
<accession>A0ABN9VCL2</accession>
<organism evidence="2 3">
    <name type="scientific">Prorocentrum cordatum</name>
    <dbReference type="NCBI Taxonomy" id="2364126"/>
    <lineage>
        <taxon>Eukaryota</taxon>
        <taxon>Sar</taxon>
        <taxon>Alveolata</taxon>
        <taxon>Dinophyceae</taxon>
        <taxon>Prorocentrales</taxon>
        <taxon>Prorocentraceae</taxon>
        <taxon>Prorocentrum</taxon>
    </lineage>
</organism>
<feature type="region of interest" description="Disordered" evidence="1">
    <location>
        <begin position="32"/>
        <end position="70"/>
    </location>
</feature>
<sequence>MAGVQPAKPAGRLRAADGAAEAGPAAVFLCAPSLPSPLPPGARRASADAGLAARGAEAAQPPAEDAGAGCGVTPASLKHLRRQNATLAEGLERAGTEVAALQARLQDEQGRASGLAASLAEAEHREAALQQEVAVGRGRENAQCRRIEELSLLNARLEESLSLREAEVLTQRRTLAQLRLRQAADAFRSEGRHAAARGAAPAEAASGEPQPQARGGALADALAGKIQVHVSIPRVTVAYNGAPPLEVSLASCLGQDRIRHFLDRNLLPHLEPLWLRMDDLDEAPDGTSKEAYSAKIMDALAQSIQVFVAKAAKSTPDDPGGAPQTAAAPPELVGGGGAPLGVCGPLGVAPRASDPAHGPVPEASKLLLLRPPPLLPPSGGLVVEDEHLEGP</sequence>